<keyword evidence="1" id="KW-0808">Transferase</keyword>
<keyword evidence="1" id="KW-0548">Nucleotidyltransferase</keyword>
<proteinExistence type="predicted"/>
<dbReference type="Proteomes" id="UP001151760">
    <property type="component" value="Unassembled WGS sequence"/>
</dbReference>
<evidence type="ECO:0000313" key="2">
    <source>
        <dbReference type="Proteomes" id="UP001151760"/>
    </source>
</evidence>
<dbReference type="PANTHER" id="PTHR33067">
    <property type="entry name" value="RNA-DIRECTED DNA POLYMERASE-RELATED"/>
    <property type="match status" value="1"/>
</dbReference>
<protein>
    <submittedName>
        <fullName evidence="1">Reverse transcriptase domain-containing protein</fullName>
    </submittedName>
</protein>
<evidence type="ECO:0000313" key="1">
    <source>
        <dbReference type="EMBL" id="GJS90157.1"/>
    </source>
</evidence>
<name>A0ABQ4ZLU4_9ASTR</name>
<reference evidence="1" key="2">
    <citation type="submission" date="2022-01" db="EMBL/GenBank/DDBJ databases">
        <authorList>
            <person name="Yamashiro T."/>
            <person name="Shiraishi A."/>
            <person name="Satake H."/>
            <person name="Nakayama K."/>
        </authorList>
    </citation>
    <scope>NUCLEOTIDE SEQUENCE</scope>
</reference>
<dbReference type="PANTHER" id="PTHR33067:SF39">
    <property type="entry name" value="TRANSCRIPTION FACTOR INTERACTOR AND REGULATOR CCHC(ZN) FAMILY"/>
    <property type="match status" value="1"/>
</dbReference>
<keyword evidence="1" id="KW-0695">RNA-directed DNA polymerase</keyword>
<sequence>MTLELANRQLCRPDGICKDVLVPVGKFTYPADFVVVDYVPDEQIPLILGRPFLRTARALIDVYDEKLILRDGRESLTLNMQSEKSKLNGIQKVESINMIDIFNVPNYIGFEDLFAQMYSGSPTTQSNDSFPSSSPMKTRDSTFEEFTDEFTLPNSLPPGDDVSILKKDFQEETFQITSNSLFEFNDSFKSSNVNPLFEENDKDVEIKFSSSITLTSPQGNVSIPPGIDLTLPTTLEVLSSNPTFPTLTKEKVCAWETPMFFSLVRFVWKMMTRIAI</sequence>
<reference evidence="1" key="1">
    <citation type="journal article" date="2022" name="Int. J. Mol. Sci.">
        <title>Draft Genome of Tanacetum Coccineum: Genomic Comparison of Closely Related Tanacetum-Family Plants.</title>
        <authorList>
            <person name="Yamashiro T."/>
            <person name="Shiraishi A."/>
            <person name="Nakayama K."/>
            <person name="Satake H."/>
        </authorList>
    </citation>
    <scope>NUCLEOTIDE SEQUENCE</scope>
</reference>
<accession>A0ABQ4ZLU4</accession>
<keyword evidence="2" id="KW-1185">Reference proteome</keyword>
<dbReference type="GO" id="GO:0003964">
    <property type="term" value="F:RNA-directed DNA polymerase activity"/>
    <property type="evidence" value="ECO:0007669"/>
    <property type="project" value="UniProtKB-KW"/>
</dbReference>
<gene>
    <name evidence="1" type="ORF">Tco_0772793</name>
</gene>
<dbReference type="EMBL" id="BQNB010011405">
    <property type="protein sequence ID" value="GJS90157.1"/>
    <property type="molecule type" value="Genomic_DNA"/>
</dbReference>
<organism evidence="1 2">
    <name type="scientific">Tanacetum coccineum</name>
    <dbReference type="NCBI Taxonomy" id="301880"/>
    <lineage>
        <taxon>Eukaryota</taxon>
        <taxon>Viridiplantae</taxon>
        <taxon>Streptophyta</taxon>
        <taxon>Embryophyta</taxon>
        <taxon>Tracheophyta</taxon>
        <taxon>Spermatophyta</taxon>
        <taxon>Magnoliopsida</taxon>
        <taxon>eudicotyledons</taxon>
        <taxon>Gunneridae</taxon>
        <taxon>Pentapetalae</taxon>
        <taxon>asterids</taxon>
        <taxon>campanulids</taxon>
        <taxon>Asterales</taxon>
        <taxon>Asteraceae</taxon>
        <taxon>Asteroideae</taxon>
        <taxon>Anthemideae</taxon>
        <taxon>Anthemidinae</taxon>
        <taxon>Tanacetum</taxon>
    </lineage>
</organism>
<dbReference type="Gene3D" id="2.40.70.10">
    <property type="entry name" value="Acid Proteases"/>
    <property type="match status" value="1"/>
</dbReference>
<comment type="caution">
    <text evidence="1">The sequence shown here is derived from an EMBL/GenBank/DDBJ whole genome shotgun (WGS) entry which is preliminary data.</text>
</comment>
<dbReference type="InterPro" id="IPR021109">
    <property type="entry name" value="Peptidase_aspartic_dom_sf"/>
</dbReference>